<accession>A0ABR2KJW7</accession>
<name>A0ABR2KJW7_9EUKA</name>
<dbReference type="Pfam" id="PF00415">
    <property type="entry name" value="RCC1"/>
    <property type="match status" value="1"/>
</dbReference>
<dbReference type="InterPro" id="IPR000408">
    <property type="entry name" value="Reg_chr_condens"/>
</dbReference>
<comment type="caution">
    <text evidence="3">The sequence shown here is derived from an EMBL/GenBank/DDBJ whole genome shotgun (WGS) entry which is preliminary data.</text>
</comment>
<dbReference type="PROSITE" id="PS50012">
    <property type="entry name" value="RCC1_3"/>
    <property type="match status" value="1"/>
</dbReference>
<organism evidence="3 4">
    <name type="scientific">Tritrichomonas musculus</name>
    <dbReference type="NCBI Taxonomy" id="1915356"/>
    <lineage>
        <taxon>Eukaryota</taxon>
        <taxon>Metamonada</taxon>
        <taxon>Parabasalia</taxon>
        <taxon>Tritrichomonadida</taxon>
        <taxon>Tritrichomonadidae</taxon>
        <taxon>Tritrichomonas</taxon>
    </lineage>
</organism>
<dbReference type="InterPro" id="IPR051625">
    <property type="entry name" value="Signaling_Regulatory_Domain"/>
</dbReference>
<keyword evidence="1" id="KW-0677">Repeat</keyword>
<dbReference type="Gene3D" id="2.130.10.30">
    <property type="entry name" value="Regulator of chromosome condensation 1/beta-lactamase-inhibitor protein II"/>
    <property type="match status" value="2"/>
</dbReference>
<feature type="repeat" description="RCC1" evidence="2">
    <location>
        <begin position="546"/>
        <end position="598"/>
    </location>
</feature>
<dbReference type="PANTHER" id="PTHR22872">
    <property type="entry name" value="BTK-BINDING PROTEIN-RELATED"/>
    <property type="match status" value="1"/>
</dbReference>
<dbReference type="EMBL" id="JAPFFF010000005">
    <property type="protein sequence ID" value="KAK8890300.1"/>
    <property type="molecule type" value="Genomic_DNA"/>
</dbReference>
<dbReference type="PANTHER" id="PTHR22872:SF2">
    <property type="entry name" value="INHIBITOR OF BRUTON TYROSINE KINASE"/>
    <property type="match status" value="1"/>
</dbReference>
<reference evidence="3 4" key="1">
    <citation type="submission" date="2024-04" db="EMBL/GenBank/DDBJ databases">
        <title>Tritrichomonas musculus Genome.</title>
        <authorList>
            <person name="Alves-Ferreira E."/>
            <person name="Grigg M."/>
            <person name="Lorenzi H."/>
            <person name="Galac M."/>
        </authorList>
    </citation>
    <scope>NUCLEOTIDE SEQUENCE [LARGE SCALE GENOMIC DNA]</scope>
    <source>
        <strain evidence="3 4">EAF2021</strain>
    </source>
</reference>
<evidence type="ECO:0008006" key="5">
    <source>
        <dbReference type="Google" id="ProtNLM"/>
    </source>
</evidence>
<dbReference type="Proteomes" id="UP001470230">
    <property type="component" value="Unassembled WGS sequence"/>
</dbReference>
<dbReference type="SUPFAM" id="SSF50985">
    <property type="entry name" value="RCC1/BLIP-II"/>
    <property type="match status" value="1"/>
</dbReference>
<dbReference type="InterPro" id="IPR009091">
    <property type="entry name" value="RCC1/BLIP-II"/>
</dbReference>
<evidence type="ECO:0000313" key="4">
    <source>
        <dbReference type="Proteomes" id="UP001470230"/>
    </source>
</evidence>
<evidence type="ECO:0000313" key="3">
    <source>
        <dbReference type="EMBL" id="KAK8890300.1"/>
    </source>
</evidence>
<protein>
    <recommendedName>
        <fullName evidence="5">BACK domain-containing protein</fullName>
    </recommendedName>
</protein>
<evidence type="ECO:0000256" key="1">
    <source>
        <dbReference type="ARBA" id="ARBA00022737"/>
    </source>
</evidence>
<proteinExistence type="predicted"/>
<keyword evidence="4" id="KW-1185">Reference proteome</keyword>
<sequence>MTKKSFILSSAGLKNLVQNQNYGDDFTFIFGEHEIQMKNLYAEFISPYVSQIHQSDPTITSIHFYNMNFTNQSKTNYLSKMSEEIFSLFEAISKGNSIDIDKEQCFQLQNISILLKNREMFTKLYELFEDDEKEEFEKKIVKFWSTSFLDNYSDLAEMWNQSKTIDYMASNLYSFDEDQIIDLPRTVFHSILTNDNLTIESEDWLLDLIDKFVSKETIKSDDGLSDSYFYEEVNFDFLSEDKKKEFIEKVDPNELTGPLWHKIKRCYFYKKKESPPQKTFKESNKREGNGFYRQNKKYARIIIVGGDDHYNQIGNHPNNRSRDKWPIISPPQKMLFDSSTFLSYSAYSAHSVVVGSSGTLMGIGYNDGRASSSLTTTNANQYTEFQMNDSNGEPLSPVSAVCTTCTTLYMFTKSGGKGRQLVLCDNGINKGTPVFLDIGKQEPVALFGGFTHAAAICTDGKIIFINRESVVNSSSSKIPAVSLPGDEKATMVACLRNSVLALSSTGRVYQSEINDIKFSLVSELSGLEIVWLSGSCEHCLAVSSEGRVFGCGSNNCGQLGFEIRRSEVPSFTQIFSLSGHKIRAAYAGCFHSLFETHEGKVLSCGYNFYGQLLLKHGINEEYVYTPTETTITSGATFCIAGEYMSAVFGNGDPPPNTPNTPVRY</sequence>
<gene>
    <name evidence="3" type="ORF">M9Y10_035073</name>
</gene>
<evidence type="ECO:0000256" key="2">
    <source>
        <dbReference type="PROSITE-ProRule" id="PRU00235"/>
    </source>
</evidence>